<feature type="binding site" evidence="6">
    <location>
        <position position="159"/>
    </location>
    <ligand>
        <name>Zn(2+)</name>
        <dbReference type="ChEBI" id="CHEBI:29105"/>
    </ligand>
</feature>
<reference evidence="8 9" key="1">
    <citation type="submission" date="2014-06" db="EMBL/GenBank/DDBJ databases">
        <title>Evolutionary Origins and Diversification of the Mycorrhizal Mutualists.</title>
        <authorList>
            <consortium name="DOE Joint Genome Institute"/>
            <consortium name="Mycorrhizal Genomics Consortium"/>
            <person name="Kohler A."/>
            <person name="Kuo A."/>
            <person name="Nagy L.G."/>
            <person name="Floudas D."/>
            <person name="Copeland A."/>
            <person name="Barry K.W."/>
            <person name="Cichocki N."/>
            <person name="Veneault-Fourrey C."/>
            <person name="LaButti K."/>
            <person name="Lindquist E.A."/>
            <person name="Lipzen A."/>
            <person name="Lundell T."/>
            <person name="Morin E."/>
            <person name="Murat C."/>
            <person name="Riley R."/>
            <person name="Ohm R."/>
            <person name="Sun H."/>
            <person name="Tunlid A."/>
            <person name="Henrissat B."/>
            <person name="Grigoriev I.V."/>
            <person name="Hibbett D.S."/>
            <person name="Martin F."/>
        </authorList>
    </citation>
    <scope>NUCLEOTIDE SEQUENCE [LARGE SCALE GENOMIC DNA]</scope>
    <source>
        <strain evidence="8 9">FD-325 SS-3</strain>
    </source>
</reference>
<keyword evidence="5" id="KW-0496">Mitochondrion</keyword>
<feature type="binding site" evidence="6">
    <location>
        <position position="156"/>
    </location>
    <ligand>
        <name>Zn(2+)</name>
        <dbReference type="ChEBI" id="CHEBI:29105"/>
    </ligand>
</feature>
<organism evidence="8 9">
    <name type="scientific">Plicaturopsis crispa FD-325 SS-3</name>
    <dbReference type="NCBI Taxonomy" id="944288"/>
    <lineage>
        <taxon>Eukaryota</taxon>
        <taxon>Fungi</taxon>
        <taxon>Dikarya</taxon>
        <taxon>Basidiomycota</taxon>
        <taxon>Agaricomycotina</taxon>
        <taxon>Agaricomycetes</taxon>
        <taxon>Agaricomycetidae</taxon>
        <taxon>Amylocorticiales</taxon>
        <taxon>Amylocorticiaceae</taxon>
        <taxon>Plicatura</taxon>
        <taxon>Plicaturopsis crispa</taxon>
    </lineage>
</organism>
<name>A0A0C9SY51_PLICR</name>
<dbReference type="InterPro" id="IPR026590">
    <property type="entry name" value="Ssirtuin_cat_dom"/>
</dbReference>
<keyword evidence="4" id="KW-0520">NAD</keyword>
<dbReference type="Gene3D" id="3.30.1600.10">
    <property type="entry name" value="SIR2/SIRT2 'Small Domain"/>
    <property type="match status" value="1"/>
</dbReference>
<dbReference type="AlphaFoldDB" id="A0A0C9SY51"/>
<evidence type="ECO:0000256" key="5">
    <source>
        <dbReference type="ARBA" id="ARBA00023128"/>
    </source>
</evidence>
<keyword evidence="9" id="KW-1185">Reference proteome</keyword>
<dbReference type="GO" id="GO:0070403">
    <property type="term" value="F:NAD+ binding"/>
    <property type="evidence" value="ECO:0007669"/>
    <property type="project" value="InterPro"/>
</dbReference>
<dbReference type="GO" id="GO:0046872">
    <property type="term" value="F:metal ion binding"/>
    <property type="evidence" value="ECO:0007669"/>
    <property type="project" value="UniProtKB-KW"/>
</dbReference>
<feature type="binding site" evidence="6">
    <location>
        <position position="210"/>
    </location>
    <ligand>
        <name>Zn(2+)</name>
        <dbReference type="ChEBI" id="CHEBI:29105"/>
    </ligand>
</feature>
<dbReference type="InterPro" id="IPR026591">
    <property type="entry name" value="Sirtuin_cat_small_dom_sf"/>
</dbReference>
<accession>A0A0C9SY51</accession>
<evidence type="ECO:0000256" key="2">
    <source>
        <dbReference type="ARBA" id="ARBA00006924"/>
    </source>
</evidence>
<feature type="binding site" evidence="6">
    <location>
        <position position="196"/>
    </location>
    <ligand>
        <name>Zn(2+)</name>
        <dbReference type="ChEBI" id="CHEBI:29105"/>
    </ligand>
</feature>
<dbReference type="GO" id="GO:0005634">
    <property type="term" value="C:nucleus"/>
    <property type="evidence" value="ECO:0007669"/>
    <property type="project" value="TreeGrafter"/>
</dbReference>
<keyword evidence="6" id="KW-0479">Metal-binding</keyword>
<dbReference type="PROSITE" id="PS50305">
    <property type="entry name" value="SIRTUIN"/>
    <property type="match status" value="1"/>
</dbReference>
<evidence type="ECO:0000256" key="1">
    <source>
        <dbReference type="ARBA" id="ARBA00004173"/>
    </source>
</evidence>
<protein>
    <recommendedName>
        <fullName evidence="7">Deacetylase sirtuin-type domain-containing protein</fullName>
    </recommendedName>
</protein>
<dbReference type="HOGENOM" id="CLU_023643_3_1_1"/>
<dbReference type="InterPro" id="IPR003000">
    <property type="entry name" value="Sirtuin"/>
</dbReference>
<dbReference type="SUPFAM" id="SSF52467">
    <property type="entry name" value="DHS-like NAD/FAD-binding domain"/>
    <property type="match status" value="1"/>
</dbReference>
<evidence type="ECO:0000256" key="4">
    <source>
        <dbReference type="ARBA" id="ARBA00023027"/>
    </source>
</evidence>
<dbReference type="InterPro" id="IPR029035">
    <property type="entry name" value="DHS-like_NAD/FAD-binding_dom"/>
</dbReference>
<dbReference type="Pfam" id="PF02146">
    <property type="entry name" value="SIR2"/>
    <property type="match status" value="1"/>
</dbReference>
<evidence type="ECO:0000259" key="7">
    <source>
        <dbReference type="PROSITE" id="PS50305"/>
    </source>
</evidence>
<evidence type="ECO:0000313" key="8">
    <source>
        <dbReference type="EMBL" id="KII84790.1"/>
    </source>
</evidence>
<dbReference type="PANTHER" id="PTHR11085:SF10">
    <property type="entry name" value="NAD-DEPENDENT PROTEIN DEACYLASE SIRTUIN-5, MITOCHONDRIAL-RELATED"/>
    <property type="match status" value="1"/>
</dbReference>
<keyword evidence="3" id="KW-0808">Transferase</keyword>
<evidence type="ECO:0000313" key="9">
    <source>
        <dbReference type="Proteomes" id="UP000053263"/>
    </source>
</evidence>
<evidence type="ECO:0000256" key="6">
    <source>
        <dbReference type="PROSITE-ProRule" id="PRU00236"/>
    </source>
</evidence>
<comment type="subcellular location">
    <subcellularLocation>
        <location evidence="1">Mitochondrion</location>
    </subcellularLocation>
</comment>
<dbReference type="Gene3D" id="3.40.50.1220">
    <property type="entry name" value="TPP-binding domain"/>
    <property type="match status" value="1"/>
</dbReference>
<gene>
    <name evidence="8" type="ORF">PLICRDRAFT_94934</name>
</gene>
<dbReference type="GO" id="GO:0005739">
    <property type="term" value="C:mitochondrion"/>
    <property type="evidence" value="ECO:0007669"/>
    <property type="project" value="UniProtKB-SubCell"/>
</dbReference>
<evidence type="ECO:0000256" key="3">
    <source>
        <dbReference type="ARBA" id="ARBA00022679"/>
    </source>
</evidence>
<feature type="active site" description="Proton acceptor" evidence="6">
    <location>
        <position position="148"/>
    </location>
</feature>
<keyword evidence="6" id="KW-0862">Zinc</keyword>
<dbReference type="InterPro" id="IPR050134">
    <property type="entry name" value="NAD-dep_sirtuin_deacylases"/>
</dbReference>
<dbReference type="PANTHER" id="PTHR11085">
    <property type="entry name" value="NAD-DEPENDENT PROTEIN DEACYLASE SIRTUIN-5, MITOCHONDRIAL-RELATED"/>
    <property type="match status" value="1"/>
</dbReference>
<comment type="similarity">
    <text evidence="2">Belongs to the sirtuin family. Class I subfamily.</text>
</comment>
<feature type="domain" description="Deacetylase sirtuin-type" evidence="7">
    <location>
        <begin position="1"/>
        <end position="313"/>
    </location>
</feature>
<dbReference type="GO" id="GO:0017136">
    <property type="term" value="F:histone deacetylase activity, NAD-dependent"/>
    <property type="evidence" value="ECO:0007669"/>
    <property type="project" value="TreeGrafter"/>
</dbReference>
<dbReference type="EMBL" id="KN832569">
    <property type="protein sequence ID" value="KII84790.1"/>
    <property type="molecule type" value="Genomic_DNA"/>
</dbReference>
<dbReference type="Proteomes" id="UP000053263">
    <property type="component" value="Unassembled WGS sequence"/>
</dbReference>
<proteinExistence type="inferred from homology"/>
<sequence length="313" mass="34342">MAPSSDYKEFTDSLALAKRVVVLAGAGLSAGSGIPTYRGVGGLWKKQDPKKLATLDAFKRDPSLVWQFYHYRRELCLRAQPNAAHRALAELSIRDTRNRIMPSLTSTEPPLFITQNFDSLSPRALNDLADQLTSDEMKTVQNRLIEMHGSAFRTVCTQCKHVNFTYDSPLSPALADTSEVSFETPRDIPIDQLPRCGGPEWKGSNRYAKCGGLLRPAVVWFGEVPEGLGEISKELNWTDLLIVVGTSSLVYPAAGFSKTVRERGGKVAVFNLEPSADDTCDFMFLGPCEETLPKALGCNCAPSIHTTAIEQIS</sequence>
<dbReference type="OrthoDB" id="424302at2759"/>